<comment type="subcellular location">
    <subcellularLocation>
        <location evidence="1">Periplasm</location>
    </subcellularLocation>
</comment>
<evidence type="ECO:0000256" key="2">
    <source>
        <dbReference type="ARBA" id="ARBA00008150"/>
    </source>
</evidence>
<feature type="domain" description="MucB/RseB C-terminal" evidence="7">
    <location>
        <begin position="219"/>
        <end position="312"/>
    </location>
</feature>
<dbReference type="Pfam" id="PF03888">
    <property type="entry name" value="MucB_RseB"/>
    <property type="match status" value="1"/>
</dbReference>
<evidence type="ECO:0000259" key="7">
    <source>
        <dbReference type="Pfam" id="PF17188"/>
    </source>
</evidence>
<keyword evidence="3 5" id="KW-0732">Signal</keyword>
<evidence type="ECO:0000256" key="3">
    <source>
        <dbReference type="ARBA" id="ARBA00022729"/>
    </source>
</evidence>
<dbReference type="EMBL" id="JBHSAF010000006">
    <property type="protein sequence ID" value="MFC3913199.1"/>
    <property type="molecule type" value="Genomic_DNA"/>
</dbReference>
<keyword evidence="9" id="KW-1185">Reference proteome</keyword>
<evidence type="ECO:0000259" key="6">
    <source>
        <dbReference type="Pfam" id="PF03888"/>
    </source>
</evidence>
<dbReference type="PIRSF" id="PIRSF005427">
    <property type="entry name" value="RseB"/>
    <property type="match status" value="1"/>
</dbReference>
<dbReference type="PANTHER" id="PTHR38782:SF1">
    <property type="entry name" value="SIGMA-E FACTOR REGULATORY PROTEIN RSEB"/>
    <property type="match status" value="1"/>
</dbReference>
<dbReference type="Proteomes" id="UP001595692">
    <property type="component" value="Unassembled WGS sequence"/>
</dbReference>
<comment type="similarity">
    <text evidence="2">Belongs to the RseB family.</text>
</comment>
<protein>
    <submittedName>
        <fullName evidence="8">MucB/RseB C-terminal domain-containing protein</fullName>
    </submittedName>
</protein>
<evidence type="ECO:0000256" key="1">
    <source>
        <dbReference type="ARBA" id="ARBA00004418"/>
    </source>
</evidence>
<dbReference type="RefSeq" id="WP_377151619.1">
    <property type="nucleotide sequence ID" value="NZ_JBHSAF010000006.1"/>
</dbReference>
<organism evidence="8 9">
    <name type="scientific">Pseudaeromonas sharmana</name>
    <dbReference type="NCBI Taxonomy" id="328412"/>
    <lineage>
        <taxon>Bacteria</taxon>
        <taxon>Pseudomonadati</taxon>
        <taxon>Pseudomonadota</taxon>
        <taxon>Gammaproteobacteria</taxon>
        <taxon>Aeromonadales</taxon>
        <taxon>Aeromonadaceae</taxon>
        <taxon>Pseudaeromonas</taxon>
    </lineage>
</organism>
<dbReference type="Gene3D" id="3.30.200.100">
    <property type="entry name" value="MucB/RseB, C-terminal domain"/>
    <property type="match status" value="1"/>
</dbReference>
<dbReference type="PANTHER" id="PTHR38782">
    <property type="match status" value="1"/>
</dbReference>
<evidence type="ECO:0000256" key="5">
    <source>
        <dbReference type="SAM" id="SignalP"/>
    </source>
</evidence>
<comment type="caution">
    <text evidence="8">The sequence shown here is derived from an EMBL/GenBank/DDBJ whole genome shotgun (WGS) entry which is preliminary data.</text>
</comment>
<keyword evidence="4" id="KW-0574">Periplasm</keyword>
<name>A0ABV8CM80_9GAMM</name>
<proteinExistence type="inferred from homology"/>
<sequence length="321" mass="35721">MRAGWLILLACCSLAQAEPVSPSAEALLQQMQRAYRHYNFELSMVRVRQGNVEPLRFSHAVVGPHEVTHYIYLNGRPSEYLKRDDAITFFEAGADPYTLNGARLPGFWNAILNMKVARVLESYEPVVTGRNRIAGLPVQVVRLAAKDNNKYGFVLWLEQESGLLLRLDLIDNDGDPIEQFMGVDLRLHTEAPAWLRKLAQAELPAPIDVAQAYQEPQMSLGWAPGWMPVGFRVVSSDRHQLAGTEQSVDYMMLSDGLVDVSIYLSSPDLPPGQQLVRQGGTSLLRMLNDHKVEVTIVGEVPAETARRIADSLHPLAKGLAE</sequence>
<evidence type="ECO:0000313" key="8">
    <source>
        <dbReference type="EMBL" id="MFC3913199.1"/>
    </source>
</evidence>
<dbReference type="InterPro" id="IPR033434">
    <property type="entry name" value="MucB/RseB_N"/>
</dbReference>
<evidence type="ECO:0000256" key="4">
    <source>
        <dbReference type="ARBA" id="ARBA00022764"/>
    </source>
</evidence>
<dbReference type="Gene3D" id="2.50.20.10">
    <property type="entry name" value="Lipoprotein localisation LolA/LolB/LppX"/>
    <property type="match status" value="1"/>
</dbReference>
<reference evidence="9" key="1">
    <citation type="journal article" date="2019" name="Int. J. Syst. Evol. Microbiol.">
        <title>The Global Catalogue of Microorganisms (GCM) 10K type strain sequencing project: providing services to taxonomists for standard genome sequencing and annotation.</title>
        <authorList>
            <consortium name="The Broad Institute Genomics Platform"/>
            <consortium name="The Broad Institute Genome Sequencing Center for Infectious Disease"/>
            <person name="Wu L."/>
            <person name="Ma J."/>
        </authorList>
    </citation>
    <scope>NUCLEOTIDE SEQUENCE [LARGE SCALE GENOMIC DNA]</scope>
    <source>
        <strain evidence="9">CCUG 54939</strain>
    </source>
</reference>
<dbReference type="InterPro" id="IPR005588">
    <property type="entry name" value="MucB_RseB"/>
</dbReference>
<dbReference type="InterPro" id="IPR033436">
    <property type="entry name" value="MucB/RseB_C"/>
</dbReference>
<dbReference type="CDD" id="cd16327">
    <property type="entry name" value="RseB"/>
    <property type="match status" value="1"/>
</dbReference>
<accession>A0ABV8CM80</accession>
<feature type="domain" description="MucB/RseB N-terminal" evidence="6">
    <location>
        <begin position="23"/>
        <end position="201"/>
    </location>
</feature>
<dbReference type="Pfam" id="PF17188">
    <property type="entry name" value="MucB_RseB_C"/>
    <property type="match status" value="1"/>
</dbReference>
<dbReference type="InterPro" id="IPR038484">
    <property type="entry name" value="MucB/RseB_C_sf"/>
</dbReference>
<gene>
    <name evidence="8" type="ORF">ACFOSS_06950</name>
</gene>
<evidence type="ECO:0000313" key="9">
    <source>
        <dbReference type="Proteomes" id="UP001595692"/>
    </source>
</evidence>
<feature type="chain" id="PRO_5046123838" evidence="5">
    <location>
        <begin position="18"/>
        <end position="321"/>
    </location>
</feature>
<feature type="signal peptide" evidence="5">
    <location>
        <begin position="1"/>
        <end position="17"/>
    </location>
</feature>